<gene>
    <name evidence="1" type="ORF">SAMN02746065_12931</name>
</gene>
<proteinExistence type="predicted"/>
<dbReference type="InterPro" id="IPR044855">
    <property type="entry name" value="CoA-Trfase_III_dom3_sf"/>
</dbReference>
<dbReference type="InterPro" id="IPR003673">
    <property type="entry name" value="CoA-Trfase_fam_III"/>
</dbReference>
<organism evidence="1 2">
    <name type="scientific">Desulfocicer vacuolatum DSM 3385</name>
    <dbReference type="NCBI Taxonomy" id="1121400"/>
    <lineage>
        <taxon>Bacteria</taxon>
        <taxon>Pseudomonadati</taxon>
        <taxon>Thermodesulfobacteriota</taxon>
        <taxon>Desulfobacteria</taxon>
        <taxon>Desulfobacterales</taxon>
        <taxon>Desulfobacteraceae</taxon>
        <taxon>Desulfocicer</taxon>
    </lineage>
</organism>
<evidence type="ECO:0000313" key="2">
    <source>
        <dbReference type="Proteomes" id="UP000192418"/>
    </source>
</evidence>
<dbReference type="EMBL" id="FWXY01000029">
    <property type="protein sequence ID" value="SMD07779.1"/>
    <property type="molecule type" value="Genomic_DNA"/>
</dbReference>
<accession>A0A1W2EDI6</accession>
<dbReference type="Pfam" id="PF02515">
    <property type="entry name" value="CoA_transf_3"/>
    <property type="match status" value="1"/>
</dbReference>
<keyword evidence="1" id="KW-0808">Transferase</keyword>
<dbReference type="Proteomes" id="UP000192418">
    <property type="component" value="Unassembled WGS sequence"/>
</dbReference>
<dbReference type="STRING" id="1121400.SAMN02746065_12931"/>
<dbReference type="Gene3D" id="3.30.1540.10">
    <property type="entry name" value="formyl-coa transferase, domain 3"/>
    <property type="match status" value="1"/>
</dbReference>
<dbReference type="InterPro" id="IPR023606">
    <property type="entry name" value="CoA-Trfase_III_dom_1_sf"/>
</dbReference>
<name>A0A1W2EDI6_9BACT</name>
<protein>
    <submittedName>
        <fullName evidence="1">Crotonobetainyl-CoA:carnitine CoA-transferase CaiB</fullName>
    </submittedName>
</protein>
<evidence type="ECO:0000313" key="1">
    <source>
        <dbReference type="EMBL" id="SMD07779.1"/>
    </source>
</evidence>
<dbReference type="GO" id="GO:0016740">
    <property type="term" value="F:transferase activity"/>
    <property type="evidence" value="ECO:0007669"/>
    <property type="project" value="UniProtKB-KW"/>
</dbReference>
<dbReference type="PANTHER" id="PTHR48228">
    <property type="entry name" value="SUCCINYL-COA--D-CITRAMALATE COA-TRANSFERASE"/>
    <property type="match status" value="1"/>
</dbReference>
<dbReference type="SUPFAM" id="SSF89796">
    <property type="entry name" value="CoA-transferase family III (CaiB/BaiF)"/>
    <property type="match status" value="1"/>
</dbReference>
<sequence length="387" mass="42119">MKILDFSTLLPGPYASLVLTDLGADTLRIVSGSRPDIATMMPPFLNGTDISANAAWLGRGKRSITLNLKKKKAVTIIKKLIAEYDILLEQFRPGVMQRLGLGYEDLKTINPGLIYCSLTGYGQDGPYAQKAGHDINYLARSGLMSYSGTKSHGPVLTGMQIADMAAGSNNTIIAILAAVLHRNYTGKGQYIDISMRDGVVPFNGMAAAAALVDDGLHPVREEDVLNGGSLYDFYETKDNEYLSFGGLEPQFFKAFCNAIGYPEFIKGGVIPDDIEQVKLRIKKKIKTKTRKEWEDVFKQVDACVEPVLTLSETLNSPDILKRGVVVDVALPEGGTVRQLGTPMLFSGTPIHYAKAGQPAGTDNKNVLLELGYTKEAIENFKDSGIFN</sequence>
<reference evidence="1 2" key="1">
    <citation type="submission" date="2017-04" db="EMBL/GenBank/DDBJ databases">
        <authorList>
            <person name="Afonso C.L."/>
            <person name="Miller P.J."/>
            <person name="Scott M.A."/>
            <person name="Spackman E."/>
            <person name="Goraichik I."/>
            <person name="Dimitrov K.M."/>
            <person name="Suarez D.L."/>
            <person name="Swayne D.E."/>
        </authorList>
    </citation>
    <scope>NUCLEOTIDE SEQUENCE [LARGE SCALE GENOMIC DNA]</scope>
    <source>
        <strain evidence="1 2">DSM 3385</strain>
    </source>
</reference>
<keyword evidence="2" id="KW-1185">Reference proteome</keyword>
<dbReference type="AlphaFoldDB" id="A0A1W2EDI6"/>
<dbReference type="InterPro" id="IPR050509">
    <property type="entry name" value="CoA-transferase_III"/>
</dbReference>
<dbReference type="Gene3D" id="3.40.50.10540">
    <property type="entry name" value="Crotonobetainyl-coa:carnitine coa-transferase, domain 1"/>
    <property type="match status" value="2"/>
</dbReference>
<dbReference type="PANTHER" id="PTHR48228:SF5">
    <property type="entry name" value="ALPHA-METHYLACYL-COA RACEMASE"/>
    <property type="match status" value="1"/>
</dbReference>